<dbReference type="PROSITE" id="PS51257">
    <property type="entry name" value="PROKAR_LIPOPROTEIN"/>
    <property type="match status" value="1"/>
</dbReference>
<name>A0A8K0R177_9PLEO</name>
<keyword evidence="3" id="KW-1185">Reference proteome</keyword>
<accession>A0A8K0R177</accession>
<dbReference type="Proteomes" id="UP000813461">
    <property type="component" value="Unassembled WGS sequence"/>
</dbReference>
<protein>
    <recommendedName>
        <fullName evidence="4">Linalool dehydratase/isomerase domain-containing protein</fullName>
    </recommendedName>
</protein>
<feature type="signal peptide" evidence="1">
    <location>
        <begin position="1"/>
        <end position="17"/>
    </location>
</feature>
<evidence type="ECO:0000313" key="2">
    <source>
        <dbReference type="EMBL" id="KAH7082097.1"/>
    </source>
</evidence>
<feature type="chain" id="PRO_5035434908" description="Linalool dehydratase/isomerase domain-containing protein" evidence="1">
    <location>
        <begin position="18"/>
        <end position="549"/>
    </location>
</feature>
<dbReference type="EMBL" id="JAGMVJ010000014">
    <property type="protein sequence ID" value="KAH7082097.1"/>
    <property type="molecule type" value="Genomic_DNA"/>
</dbReference>
<dbReference type="PANTHER" id="PTHR40616:SF1">
    <property type="entry name" value="LINALOOL DEHYDRATASE_ISOMERASE DOMAIN-CONTAINING PROTEIN"/>
    <property type="match status" value="1"/>
</dbReference>
<dbReference type="PANTHER" id="PTHR40616">
    <property type="entry name" value="LINALOOL DEHYDRATASE_ISOMERASE DOMAIN-CONTAINING PROTEIN"/>
    <property type="match status" value="1"/>
</dbReference>
<organism evidence="2 3">
    <name type="scientific">Paraphoma chrysanthemicola</name>
    <dbReference type="NCBI Taxonomy" id="798071"/>
    <lineage>
        <taxon>Eukaryota</taxon>
        <taxon>Fungi</taxon>
        <taxon>Dikarya</taxon>
        <taxon>Ascomycota</taxon>
        <taxon>Pezizomycotina</taxon>
        <taxon>Dothideomycetes</taxon>
        <taxon>Pleosporomycetidae</taxon>
        <taxon>Pleosporales</taxon>
        <taxon>Pleosporineae</taxon>
        <taxon>Phaeosphaeriaceae</taxon>
        <taxon>Paraphoma</taxon>
    </lineage>
</organism>
<sequence length="549" mass="61342">MRIKGLVAACFAVQACAIAIRGSERVLSPEAQDLFDWSMHVQDNRYDASYNLIQYSDKGIWSVRFTAWYTAGLLWRNEGDDLGNALASIENILACQMTSDFDAPWYGTYKLSPDEPDPTLDSPLYPSKIYTTYDPNWREFIGTQLIQIVEEFSHLLPAPLITRIEDSLEIAAVGGMRRNGSFPLDDNLTIAYTNPAMMRALVVGWIGARRNNSAFVNYANDQGTKILQLFELQGANTLSEYNAPTYYGIDMWALGAQLAYGPKNAAMTRAASIITPVLWKDLSDHWNGYLGNMVGPYDRAYTRDITQHSSVLNLIFWGVFGHDTLPQPLKMEGDLLFDVAQGAAIALVIETVKKYVTTDVQKVMTTKDFTGPERWLNKTIYDDLERRHKRIATSWISKNVMIGGQQVGEDKNRGDQYVPAIVHWAGDSKHTPYPLNTFFTLFPSASTIHAVASPNHLSISYPNTTQPGSDIFTFAVSNLPPKWVLAGGRVKGLEELPCLDVEVQAEGLVKQNVTYGKALRNHLFYNVSYVVPEGFVGVPRVELGLKYTC</sequence>
<proteinExistence type="predicted"/>
<keyword evidence="1" id="KW-0732">Signal</keyword>
<reference evidence="2" key="1">
    <citation type="journal article" date="2021" name="Nat. Commun.">
        <title>Genetic determinants of endophytism in the Arabidopsis root mycobiome.</title>
        <authorList>
            <person name="Mesny F."/>
            <person name="Miyauchi S."/>
            <person name="Thiergart T."/>
            <person name="Pickel B."/>
            <person name="Atanasova L."/>
            <person name="Karlsson M."/>
            <person name="Huettel B."/>
            <person name="Barry K.W."/>
            <person name="Haridas S."/>
            <person name="Chen C."/>
            <person name="Bauer D."/>
            <person name="Andreopoulos W."/>
            <person name="Pangilinan J."/>
            <person name="LaButti K."/>
            <person name="Riley R."/>
            <person name="Lipzen A."/>
            <person name="Clum A."/>
            <person name="Drula E."/>
            <person name="Henrissat B."/>
            <person name="Kohler A."/>
            <person name="Grigoriev I.V."/>
            <person name="Martin F.M."/>
            <person name="Hacquard S."/>
        </authorList>
    </citation>
    <scope>NUCLEOTIDE SEQUENCE</scope>
    <source>
        <strain evidence="2">MPI-SDFR-AT-0120</strain>
    </source>
</reference>
<comment type="caution">
    <text evidence="2">The sequence shown here is derived from an EMBL/GenBank/DDBJ whole genome shotgun (WGS) entry which is preliminary data.</text>
</comment>
<dbReference type="OrthoDB" id="2580323at2759"/>
<gene>
    <name evidence="2" type="ORF">FB567DRAFT_605320</name>
</gene>
<evidence type="ECO:0000313" key="3">
    <source>
        <dbReference type="Proteomes" id="UP000813461"/>
    </source>
</evidence>
<dbReference type="AlphaFoldDB" id="A0A8K0R177"/>
<evidence type="ECO:0000256" key="1">
    <source>
        <dbReference type="SAM" id="SignalP"/>
    </source>
</evidence>
<evidence type="ECO:0008006" key="4">
    <source>
        <dbReference type="Google" id="ProtNLM"/>
    </source>
</evidence>